<evidence type="ECO:0000313" key="11">
    <source>
        <dbReference type="EMBL" id="MDT0323023.1"/>
    </source>
</evidence>
<feature type="domain" description="Chaplin" evidence="10">
    <location>
        <begin position="39"/>
        <end position="79"/>
    </location>
</feature>
<evidence type="ECO:0000256" key="3">
    <source>
        <dbReference type="ARBA" id="ARBA00022525"/>
    </source>
</evidence>
<gene>
    <name evidence="11" type="ORF">RNC47_32390</name>
</gene>
<feature type="compositionally biased region" description="Acidic residues" evidence="8">
    <location>
        <begin position="205"/>
        <end position="218"/>
    </location>
</feature>
<comment type="caution">
    <text evidence="11">The sequence shown here is derived from an EMBL/GenBank/DDBJ whole genome shotgun (WGS) entry which is preliminary data.</text>
</comment>
<sequence length="254" mass="24716">MRQVTRKGLLTVVAAGGVFAISGGTAFADSDAAGAAVGSPGVLSGNNVQVPVNAPIQVCGNTINVVGVLNPAFGNGCVSEGGSHAGHGGHGAQQGDDGAEAGAVAVDSPGVGSGNNVEVPVDVPVQACGNSVDVVGVLNPVFGNECEQGGGPERPRGPEEPERPGPERPGDPEPEPEAPEGHDPVAGDPEDESGPRPAGSVAEAPAEEEAAEPTDGELAETGSELPLGAVLAVGGGLLVGGSVLYRRARVGSKG</sequence>
<feature type="region of interest" description="Disordered" evidence="8">
    <location>
        <begin position="143"/>
        <end position="223"/>
    </location>
</feature>
<organism evidence="11 12">
    <name type="scientific">Streptomyces millisiae</name>
    <dbReference type="NCBI Taxonomy" id="3075542"/>
    <lineage>
        <taxon>Bacteria</taxon>
        <taxon>Bacillati</taxon>
        <taxon>Actinomycetota</taxon>
        <taxon>Actinomycetes</taxon>
        <taxon>Kitasatosporales</taxon>
        <taxon>Streptomycetaceae</taxon>
        <taxon>Streptomyces</taxon>
    </lineage>
</organism>
<feature type="compositionally biased region" description="Basic and acidic residues" evidence="8">
    <location>
        <begin position="153"/>
        <end position="171"/>
    </location>
</feature>
<evidence type="ECO:0000256" key="5">
    <source>
        <dbReference type="ARBA" id="ARBA00022889"/>
    </source>
</evidence>
<evidence type="ECO:0000256" key="6">
    <source>
        <dbReference type="ARBA" id="ARBA00023087"/>
    </source>
</evidence>
<name>A0ABU2M166_9ACTN</name>
<accession>A0ABU2M166</accession>
<dbReference type="RefSeq" id="WP_311603998.1">
    <property type="nucleotide sequence ID" value="NZ_JAVREM010000082.1"/>
</dbReference>
<keyword evidence="3" id="KW-0964">Secreted</keyword>
<evidence type="ECO:0000256" key="4">
    <source>
        <dbReference type="ARBA" id="ARBA00022729"/>
    </source>
</evidence>
<dbReference type="EMBL" id="JAVREM010000082">
    <property type="protein sequence ID" value="MDT0323023.1"/>
    <property type="molecule type" value="Genomic_DNA"/>
</dbReference>
<keyword evidence="6 7" id="KW-0034">Amyloid</keyword>
<keyword evidence="12" id="KW-1185">Reference proteome</keyword>
<dbReference type="Pfam" id="PF03777">
    <property type="entry name" value="ChpA-C"/>
    <property type="match status" value="2"/>
</dbReference>
<evidence type="ECO:0000256" key="8">
    <source>
        <dbReference type="SAM" id="MobiDB-lite"/>
    </source>
</evidence>
<keyword evidence="2" id="KW-0134">Cell wall</keyword>
<dbReference type="Proteomes" id="UP001183420">
    <property type="component" value="Unassembled WGS sequence"/>
</dbReference>
<keyword evidence="4 9" id="KW-0732">Signal</keyword>
<feature type="region of interest" description="Disordered" evidence="8">
    <location>
        <begin position="83"/>
        <end position="117"/>
    </location>
</feature>
<feature type="compositionally biased region" description="Gly residues" evidence="8">
    <location>
        <begin position="83"/>
        <end position="92"/>
    </location>
</feature>
<evidence type="ECO:0000256" key="1">
    <source>
        <dbReference type="ARBA" id="ARBA00004191"/>
    </source>
</evidence>
<feature type="signal peptide" evidence="9">
    <location>
        <begin position="1"/>
        <end position="28"/>
    </location>
</feature>
<feature type="chain" id="PRO_5045331613" evidence="9">
    <location>
        <begin position="29"/>
        <end position="254"/>
    </location>
</feature>
<evidence type="ECO:0000256" key="9">
    <source>
        <dbReference type="SAM" id="SignalP"/>
    </source>
</evidence>
<feature type="compositionally biased region" description="Low complexity" evidence="8">
    <location>
        <begin position="93"/>
        <end position="108"/>
    </location>
</feature>
<evidence type="ECO:0000259" key="10">
    <source>
        <dbReference type="PROSITE" id="PS51884"/>
    </source>
</evidence>
<evidence type="ECO:0000313" key="12">
    <source>
        <dbReference type="Proteomes" id="UP001183420"/>
    </source>
</evidence>
<protein>
    <submittedName>
        <fullName evidence="11">Chaplin</fullName>
    </submittedName>
</protein>
<dbReference type="InterPro" id="IPR005528">
    <property type="entry name" value="ChpA-H"/>
</dbReference>
<dbReference type="PROSITE" id="PS51884">
    <property type="entry name" value="CHAPLIN"/>
    <property type="match status" value="2"/>
</dbReference>
<keyword evidence="5" id="KW-0130">Cell adhesion</keyword>
<evidence type="ECO:0000256" key="2">
    <source>
        <dbReference type="ARBA" id="ARBA00022512"/>
    </source>
</evidence>
<comment type="subcellular location">
    <subcellularLocation>
        <location evidence="1">Secreted</location>
        <location evidence="1">Cell wall</location>
    </subcellularLocation>
</comment>
<reference evidence="12" key="1">
    <citation type="submission" date="2023-07" db="EMBL/GenBank/DDBJ databases">
        <title>30 novel species of actinomycetes from the DSMZ collection.</title>
        <authorList>
            <person name="Nouioui I."/>
        </authorList>
    </citation>
    <scope>NUCLEOTIDE SEQUENCE [LARGE SCALE GENOMIC DNA]</scope>
    <source>
        <strain evidence="12">DSM 44918</strain>
    </source>
</reference>
<feature type="domain" description="Chaplin" evidence="10">
    <location>
        <begin position="108"/>
        <end position="148"/>
    </location>
</feature>
<proteinExistence type="predicted"/>
<evidence type="ECO:0000256" key="7">
    <source>
        <dbReference type="PROSITE-ProRule" id="PRU01232"/>
    </source>
</evidence>